<evidence type="ECO:0000313" key="3">
    <source>
        <dbReference type="Proteomes" id="UP001648503"/>
    </source>
</evidence>
<dbReference type="InterPro" id="IPR016024">
    <property type="entry name" value="ARM-type_fold"/>
</dbReference>
<keyword evidence="3" id="KW-1185">Reference proteome</keyword>
<comment type="caution">
    <text evidence="2">The sequence shown here is derived from an EMBL/GenBank/DDBJ whole genome shotgun (WGS) entry which is preliminary data.</text>
</comment>
<evidence type="ECO:0000313" key="2">
    <source>
        <dbReference type="EMBL" id="KAH6597921.1"/>
    </source>
</evidence>
<dbReference type="Proteomes" id="UP001648503">
    <property type="component" value="Unassembled WGS sequence"/>
</dbReference>
<sequence>MTFSESTAVGPLQYPVVDWDELAMTIERDGPSGIAKPVSIDLHQSILDTLTYAHLEIKLKALKVLCLMVASGTPDTRMLVSGAEVPRLLVELLDHPDTQLHKEAMFKICELTNPSPKWKELIVSSFESTTNVNYLKNFALVFGKTYISWEYCLIEQIAQIVGRLLDSKNACEPDFLSGLCLIIPIIVKSARGHAALVESHAIQSLIKILKMGDVERVGIVLDTLSALVGSFSRGVIQNCAYSAGILDALLPLYDEPVVSQRVVASSRMVSDLTSIEQRQFNVIVTHPVFKKIVAGIGSTDPKIEIASLNTVKRWLEQSPDDGWEATPLSIFYKYDLVAFICKNITSGPDTSIGVVLDILDKLLISNPDDESVSCACLEMDKYNAFDALRLKISGLRYYNEILQGMRILDSCFEHHLQVASISRIPYTTNAAITSFKLGLVHKLKQPFTLIELELVAIVNILLLKPRWWEGISSDVVVQEWRDELASKCSVDSIVSFALQEVKVLADNHVHRYNQGMIRPGSVKCTSVYTHGSNGTALNDDVMMSLVGGSMDLEESLKAQEHFIAQASARHGEIVYLIDPSLFPLVYGTTFIARRRLRQKFAGSTIPWDVFSSDNMVVSSNKLYFRNGSTVSSPTSQWLATDVYVDEAGKVHINSYINNLNPLWHRSLYTAIACVIERFIPVLSNMPEISGHLALYIDSSTIQQYVEDVVGDDTENIGDATPVPLDAQMPSRSPDEIELSALILKALRLPKLPSIKQPIQAVLNGHHLQVIVEMRCITLSNTHGPKFCGENWSSGGLENEKIVASGFYVYSRENITQPTLDVKVSFNSTWELSFLEALGHDGEGQVNLVLGTLFDMENMPADHTQGIGKIELGLGEYIVVPRSHQRRLLPFELSDDKIGSGHLKYLIIHFVEPSVRIVSTGCVPPQQESWYTSLLDQESPLPPELWPRVATSVQGCLPLKEALRLRHIVHEERYGKSVDATADDSVIQSD</sequence>
<gene>
    <name evidence="2" type="ORF">BASA50_004076</name>
</gene>
<dbReference type="PANTHER" id="PTHR33119">
    <property type="entry name" value="IFI3P"/>
    <property type="match status" value="1"/>
</dbReference>
<protein>
    <recommendedName>
        <fullName evidence="1">DUF4246 domain-containing protein</fullName>
    </recommendedName>
</protein>
<dbReference type="InterPro" id="IPR011989">
    <property type="entry name" value="ARM-like"/>
</dbReference>
<proteinExistence type="predicted"/>
<dbReference type="Pfam" id="PF14033">
    <property type="entry name" value="DUF4246"/>
    <property type="match status" value="1"/>
</dbReference>
<feature type="domain" description="DUF4246" evidence="1">
    <location>
        <begin position="536"/>
        <end position="931"/>
    </location>
</feature>
<organism evidence="2 3">
    <name type="scientific">Batrachochytrium salamandrivorans</name>
    <dbReference type="NCBI Taxonomy" id="1357716"/>
    <lineage>
        <taxon>Eukaryota</taxon>
        <taxon>Fungi</taxon>
        <taxon>Fungi incertae sedis</taxon>
        <taxon>Chytridiomycota</taxon>
        <taxon>Chytridiomycota incertae sedis</taxon>
        <taxon>Chytridiomycetes</taxon>
        <taxon>Rhizophydiales</taxon>
        <taxon>Rhizophydiales incertae sedis</taxon>
        <taxon>Batrachochytrium</taxon>
    </lineage>
</organism>
<dbReference type="SUPFAM" id="SSF48371">
    <property type="entry name" value="ARM repeat"/>
    <property type="match status" value="1"/>
</dbReference>
<dbReference type="EMBL" id="JAFCIX010000125">
    <property type="protein sequence ID" value="KAH6597921.1"/>
    <property type="molecule type" value="Genomic_DNA"/>
</dbReference>
<dbReference type="InterPro" id="IPR025340">
    <property type="entry name" value="DUF4246"/>
</dbReference>
<dbReference type="Gene3D" id="1.25.10.10">
    <property type="entry name" value="Leucine-rich Repeat Variant"/>
    <property type="match status" value="1"/>
</dbReference>
<evidence type="ECO:0000259" key="1">
    <source>
        <dbReference type="Pfam" id="PF14033"/>
    </source>
</evidence>
<dbReference type="InterPro" id="IPR049192">
    <property type="entry name" value="DUF4246_C"/>
</dbReference>
<reference evidence="2 3" key="1">
    <citation type="submission" date="2021-02" db="EMBL/GenBank/DDBJ databases">
        <title>Variation within the Batrachochytrium salamandrivorans European outbreak.</title>
        <authorList>
            <person name="Kelly M."/>
            <person name="Pasmans F."/>
            <person name="Shea T.P."/>
            <person name="Munoz J.F."/>
            <person name="Carranza S."/>
            <person name="Cuomo C.A."/>
            <person name="Martel A."/>
        </authorList>
    </citation>
    <scope>NUCLEOTIDE SEQUENCE [LARGE SCALE GENOMIC DNA]</scope>
    <source>
        <strain evidence="2 3">AMFP18/2</strain>
    </source>
</reference>
<accession>A0ABQ8FJJ9</accession>
<dbReference type="PANTHER" id="PTHR33119:SF1">
    <property type="entry name" value="FE2OG DIOXYGENASE DOMAIN-CONTAINING PROTEIN"/>
    <property type="match status" value="1"/>
</dbReference>
<name>A0ABQ8FJJ9_9FUNG</name>